<gene>
    <name evidence="1" type="ORF">FSPOR_11757</name>
</gene>
<keyword evidence="2" id="KW-1185">Reference proteome</keyword>
<proteinExistence type="predicted"/>
<accession>A0A395RGE6</accession>
<organism evidence="1 2">
    <name type="scientific">Fusarium sporotrichioides</name>
    <dbReference type="NCBI Taxonomy" id="5514"/>
    <lineage>
        <taxon>Eukaryota</taxon>
        <taxon>Fungi</taxon>
        <taxon>Dikarya</taxon>
        <taxon>Ascomycota</taxon>
        <taxon>Pezizomycotina</taxon>
        <taxon>Sordariomycetes</taxon>
        <taxon>Hypocreomycetidae</taxon>
        <taxon>Hypocreales</taxon>
        <taxon>Nectriaceae</taxon>
        <taxon>Fusarium</taxon>
    </lineage>
</organism>
<sequence length="78" mass="8263">MINNVGNALECADVAMERGTAIEKACINWHQEEKTQVQAYNNSLIIALARGRTSGGKTSDAALMAAWVSGLAQEAPDS</sequence>
<comment type="caution">
    <text evidence="1">The sequence shown here is derived from an EMBL/GenBank/DDBJ whole genome shotgun (WGS) entry which is preliminary data.</text>
</comment>
<evidence type="ECO:0000313" key="2">
    <source>
        <dbReference type="Proteomes" id="UP000266152"/>
    </source>
</evidence>
<dbReference type="Proteomes" id="UP000266152">
    <property type="component" value="Unassembled WGS sequence"/>
</dbReference>
<dbReference type="AlphaFoldDB" id="A0A395RGE6"/>
<name>A0A395RGE6_FUSSP</name>
<evidence type="ECO:0000313" key="1">
    <source>
        <dbReference type="EMBL" id="RGP58859.1"/>
    </source>
</evidence>
<reference evidence="1 2" key="1">
    <citation type="journal article" date="2018" name="PLoS Pathog.">
        <title>Evolution of structural diversity of trichothecenes, a family of toxins produced by plant pathogenic and entomopathogenic fungi.</title>
        <authorList>
            <person name="Proctor R.H."/>
            <person name="McCormick S.P."/>
            <person name="Kim H.S."/>
            <person name="Cardoza R.E."/>
            <person name="Stanley A.M."/>
            <person name="Lindo L."/>
            <person name="Kelly A."/>
            <person name="Brown D.W."/>
            <person name="Lee T."/>
            <person name="Vaughan M.M."/>
            <person name="Alexander N.J."/>
            <person name="Busman M."/>
            <person name="Gutierrez S."/>
        </authorList>
    </citation>
    <scope>NUCLEOTIDE SEQUENCE [LARGE SCALE GENOMIC DNA]</scope>
    <source>
        <strain evidence="1 2">NRRL 3299</strain>
    </source>
</reference>
<protein>
    <submittedName>
        <fullName evidence="1">Uncharacterized protein</fullName>
    </submittedName>
</protein>
<dbReference type="EMBL" id="PXOF01000253">
    <property type="protein sequence ID" value="RGP58859.1"/>
    <property type="molecule type" value="Genomic_DNA"/>
</dbReference>